<reference evidence="4" key="1">
    <citation type="journal article" date="2015" name="Proc. Natl. Acad. Sci. U.S.A.">
        <title>Genome sequence of the Asian Tiger mosquito, Aedes albopictus, reveals insights into its biology, genetics, and evolution.</title>
        <authorList>
            <person name="Chen X.G."/>
            <person name="Jiang X."/>
            <person name="Gu J."/>
            <person name="Xu M."/>
            <person name="Wu Y."/>
            <person name="Deng Y."/>
            <person name="Zhang C."/>
            <person name="Bonizzoni M."/>
            <person name="Dermauw W."/>
            <person name="Vontas J."/>
            <person name="Armbruster P."/>
            <person name="Huang X."/>
            <person name="Yang Y."/>
            <person name="Zhang H."/>
            <person name="He W."/>
            <person name="Peng H."/>
            <person name="Liu Y."/>
            <person name="Wu K."/>
            <person name="Chen J."/>
            <person name="Lirakis M."/>
            <person name="Topalis P."/>
            <person name="Van Leeuwen T."/>
            <person name="Hall A.B."/>
            <person name="Jiang X."/>
            <person name="Thorpe C."/>
            <person name="Mueller R.L."/>
            <person name="Sun C."/>
            <person name="Waterhouse R.M."/>
            <person name="Yan G."/>
            <person name="Tu Z.J."/>
            <person name="Fang X."/>
            <person name="James A.A."/>
        </authorList>
    </citation>
    <scope>NUCLEOTIDE SEQUENCE [LARGE SCALE GENOMIC DNA]</scope>
    <source>
        <strain evidence="4">Foshan</strain>
    </source>
</reference>
<name>A0ABM2A2X7_AEDAL</name>
<feature type="domain" description="DUF7041" evidence="2">
    <location>
        <begin position="21"/>
        <end position="103"/>
    </location>
</feature>
<accession>A0ABM2A2X7</accession>
<keyword evidence="1" id="KW-0175">Coiled coil</keyword>
<sequence>MLGDTNVAAAATSNAAVTVKLPDFWKSDPHMWFAQAEAQFNLAQITKDDTKFWHIIAKIDQSVICHVSDLVSNPPAADKYKAIKDRLIARFALSPQARLEQLLSSCDLGDFRPTHLLARMNEVATGLNVDDNLMKMLFLQRMPANVRAVLAISDGSLPKLAEMADKMIDSSNSNIAAVTVSSKDQATVNSTCTTPTTSTQSAELASLKEEIEVLTAEIRRLKSGPNRSRSRSFSRSRSSNDSICWYHRKYGGKAEHCREPCSYRHAKN</sequence>
<evidence type="ECO:0000256" key="1">
    <source>
        <dbReference type="SAM" id="Coils"/>
    </source>
</evidence>
<dbReference type="InterPro" id="IPR055469">
    <property type="entry name" value="DUF7041"/>
</dbReference>
<proteinExistence type="predicted"/>
<dbReference type="Proteomes" id="UP000069940">
    <property type="component" value="Unassembled WGS sequence"/>
</dbReference>
<keyword evidence="4" id="KW-1185">Reference proteome</keyword>
<evidence type="ECO:0000313" key="3">
    <source>
        <dbReference type="EnsemblMetazoa" id="AALFPA23_023939.P35681"/>
    </source>
</evidence>
<feature type="coiled-coil region" evidence="1">
    <location>
        <begin position="197"/>
        <end position="224"/>
    </location>
</feature>
<evidence type="ECO:0000259" key="2">
    <source>
        <dbReference type="Pfam" id="PF23055"/>
    </source>
</evidence>
<organism evidence="3 4">
    <name type="scientific">Aedes albopictus</name>
    <name type="common">Asian tiger mosquito</name>
    <name type="synonym">Stegomyia albopicta</name>
    <dbReference type="NCBI Taxonomy" id="7160"/>
    <lineage>
        <taxon>Eukaryota</taxon>
        <taxon>Metazoa</taxon>
        <taxon>Ecdysozoa</taxon>
        <taxon>Arthropoda</taxon>
        <taxon>Hexapoda</taxon>
        <taxon>Insecta</taxon>
        <taxon>Pterygota</taxon>
        <taxon>Neoptera</taxon>
        <taxon>Endopterygota</taxon>
        <taxon>Diptera</taxon>
        <taxon>Nematocera</taxon>
        <taxon>Culicoidea</taxon>
        <taxon>Culicidae</taxon>
        <taxon>Culicinae</taxon>
        <taxon>Aedini</taxon>
        <taxon>Aedes</taxon>
        <taxon>Stegomyia</taxon>
    </lineage>
</organism>
<evidence type="ECO:0000313" key="4">
    <source>
        <dbReference type="Proteomes" id="UP000069940"/>
    </source>
</evidence>
<dbReference type="GeneID" id="134290915"/>
<reference evidence="3" key="2">
    <citation type="submission" date="2025-05" db="UniProtKB">
        <authorList>
            <consortium name="EnsemblMetazoa"/>
        </authorList>
    </citation>
    <scope>IDENTIFICATION</scope>
    <source>
        <strain evidence="3">Foshan</strain>
    </source>
</reference>
<dbReference type="PANTHER" id="PTHR33327">
    <property type="entry name" value="ENDONUCLEASE"/>
    <property type="match status" value="1"/>
</dbReference>
<dbReference type="EnsemblMetazoa" id="AALFPA23_023939.R35681">
    <property type="protein sequence ID" value="AALFPA23_023939.P35681"/>
    <property type="gene ID" value="AALFPA23_023939"/>
</dbReference>
<protein>
    <recommendedName>
        <fullName evidence="2">DUF7041 domain-containing protein</fullName>
    </recommendedName>
</protein>
<dbReference type="PANTHER" id="PTHR33327:SF3">
    <property type="entry name" value="RNA-DIRECTED DNA POLYMERASE"/>
    <property type="match status" value="1"/>
</dbReference>
<dbReference type="Pfam" id="PF23055">
    <property type="entry name" value="DUF7041"/>
    <property type="match status" value="1"/>
</dbReference>
<dbReference type="RefSeq" id="XP_062714129.1">
    <property type="nucleotide sequence ID" value="XM_062858145.1"/>
</dbReference>